<reference evidence="3" key="1">
    <citation type="submission" date="2021-03" db="EMBL/GenBank/DDBJ databases">
        <title>Whole genome shotgun sequence of Actinoplanes consettensis NBRC 14913.</title>
        <authorList>
            <person name="Komaki H."/>
            <person name="Tamura T."/>
        </authorList>
    </citation>
    <scope>NUCLEOTIDE SEQUENCE</scope>
    <source>
        <strain evidence="3">NBRC 14913</strain>
    </source>
</reference>
<feature type="compositionally biased region" description="Basic and acidic residues" evidence="1">
    <location>
        <begin position="136"/>
        <end position="149"/>
    </location>
</feature>
<feature type="transmembrane region" description="Helical" evidence="2">
    <location>
        <begin position="222"/>
        <end position="245"/>
    </location>
</feature>
<evidence type="ECO:0000256" key="1">
    <source>
        <dbReference type="SAM" id="MobiDB-lite"/>
    </source>
</evidence>
<feature type="region of interest" description="Disordered" evidence="1">
    <location>
        <begin position="259"/>
        <end position="288"/>
    </location>
</feature>
<dbReference type="EMBL" id="BOQP01000011">
    <property type="protein sequence ID" value="GIM71652.1"/>
    <property type="molecule type" value="Genomic_DNA"/>
</dbReference>
<name>A0A919VPZ7_9ACTN</name>
<protein>
    <recommendedName>
        <fullName evidence="5">DUF4352 domain-containing protein</fullName>
    </recommendedName>
</protein>
<feature type="region of interest" description="Disordered" evidence="1">
    <location>
        <begin position="181"/>
        <end position="200"/>
    </location>
</feature>
<evidence type="ECO:0000313" key="3">
    <source>
        <dbReference type="EMBL" id="GIM71652.1"/>
    </source>
</evidence>
<feature type="compositionally biased region" description="Basic and acidic residues" evidence="1">
    <location>
        <begin position="52"/>
        <end position="62"/>
    </location>
</feature>
<organism evidence="3 4">
    <name type="scientific">Winogradskya consettensis</name>
    <dbReference type="NCBI Taxonomy" id="113560"/>
    <lineage>
        <taxon>Bacteria</taxon>
        <taxon>Bacillati</taxon>
        <taxon>Actinomycetota</taxon>
        <taxon>Actinomycetes</taxon>
        <taxon>Micromonosporales</taxon>
        <taxon>Micromonosporaceae</taxon>
        <taxon>Winogradskya</taxon>
    </lineage>
</organism>
<keyword evidence="2" id="KW-1133">Transmembrane helix</keyword>
<dbReference type="Proteomes" id="UP000680865">
    <property type="component" value="Unassembled WGS sequence"/>
</dbReference>
<evidence type="ECO:0008006" key="5">
    <source>
        <dbReference type="Google" id="ProtNLM"/>
    </source>
</evidence>
<sequence>MLPSHQPLKPLKPLKLPHPHPATPHRPRRTVAVTKKPHDVATPRDAQPRNAHPRDAQPRDVQPKGAQPGVAHPVVDQLRDAQPGDASSGEGTESVQPLDDTQPARADGAAEAADEARNEAAAADPWAGAEVATSGERSDVGRADAERPDPALGNPADLQLDDSAAPAPAPSFPRAAVTDWLTPRLDPGQGGPGELTTAPVPAVANKPVRIGRGPRKLGKGWVTAYFAGGIVLLLLGVAAVVVLSVRTYGQDVSEDATVAISRGNGPTVSRSQPPKTPSASPDPARARFGPQRLANGQGFVMTGEDNSKFEITVKAGKFRKTACDAYSPKPERGGFLMVQLKLKVLEGEPDVSEFAFRFQEPDGSWLPSAYGGSCIPPDEYSAFFRRLSAGRTYTSSILFDVPSKKGDIVFVYPLKDAAASWKMG</sequence>
<feature type="compositionally biased region" description="Low complexity" evidence="1">
    <location>
        <begin position="155"/>
        <end position="173"/>
    </location>
</feature>
<keyword evidence="2" id="KW-0812">Transmembrane</keyword>
<feature type="compositionally biased region" description="Basic residues" evidence="1">
    <location>
        <begin position="15"/>
        <end position="29"/>
    </location>
</feature>
<evidence type="ECO:0000256" key="2">
    <source>
        <dbReference type="SAM" id="Phobius"/>
    </source>
</evidence>
<evidence type="ECO:0000313" key="4">
    <source>
        <dbReference type="Proteomes" id="UP000680865"/>
    </source>
</evidence>
<keyword evidence="4" id="KW-1185">Reference proteome</keyword>
<feature type="compositionally biased region" description="Polar residues" evidence="1">
    <location>
        <begin position="264"/>
        <end position="279"/>
    </location>
</feature>
<feature type="region of interest" description="Disordered" evidence="1">
    <location>
        <begin position="1"/>
        <end position="173"/>
    </location>
</feature>
<feature type="compositionally biased region" description="Low complexity" evidence="1">
    <location>
        <begin position="119"/>
        <end position="132"/>
    </location>
</feature>
<feature type="compositionally biased region" description="Low complexity" evidence="1">
    <location>
        <begin position="1"/>
        <end position="14"/>
    </location>
</feature>
<gene>
    <name evidence="3" type="ORF">Aco04nite_26340</name>
</gene>
<comment type="caution">
    <text evidence="3">The sequence shown here is derived from an EMBL/GenBank/DDBJ whole genome shotgun (WGS) entry which is preliminary data.</text>
</comment>
<dbReference type="AlphaFoldDB" id="A0A919VPZ7"/>
<proteinExistence type="predicted"/>
<keyword evidence="2" id="KW-0472">Membrane</keyword>
<accession>A0A919VPZ7</accession>